<dbReference type="GO" id="GO:0005886">
    <property type="term" value="C:plasma membrane"/>
    <property type="evidence" value="ECO:0007669"/>
    <property type="project" value="UniProtKB-SubCell"/>
</dbReference>
<protein>
    <recommendedName>
        <fullName evidence="10">Tripartite ATP-independent periplasmic transporters DctQ component domain-containing protein</fullName>
    </recommendedName>
</protein>
<proteinExistence type="inferred from homology"/>
<dbReference type="PANTHER" id="PTHR35011:SF2">
    <property type="entry name" value="2,3-DIKETO-L-GULONATE TRAP TRANSPORTER SMALL PERMEASE PROTEIN YIAM"/>
    <property type="match status" value="1"/>
</dbReference>
<keyword evidence="6 9" id="KW-1133">Transmembrane helix</keyword>
<evidence type="ECO:0000256" key="2">
    <source>
        <dbReference type="ARBA" id="ARBA00022448"/>
    </source>
</evidence>
<dbReference type="InterPro" id="IPR007387">
    <property type="entry name" value="TRAP_DctQ"/>
</dbReference>
<evidence type="ECO:0000256" key="6">
    <source>
        <dbReference type="ARBA" id="ARBA00022989"/>
    </source>
</evidence>
<evidence type="ECO:0000256" key="7">
    <source>
        <dbReference type="ARBA" id="ARBA00023136"/>
    </source>
</evidence>
<sequence length="201" mass="21032">MTPGMPEPSPNGDADAADAAAAAGAPAGLTLQDLQRQHGDRFGQGLARVTMVLHVGAGVTLVALLAWTVTDIVGRSFFGNPLRGTVELTELAVVVLVYLGLARVESQDAHISVDLLYVRLGRRAQLGLRAFAGVVGFLVVAVMTWRLYVYAGQLDAGGYTTGIRRVPLYPVALLGVAGAAAFGLSILTNLVLVVRSLVRGR</sequence>
<evidence type="ECO:0000256" key="9">
    <source>
        <dbReference type="SAM" id="Phobius"/>
    </source>
</evidence>
<dbReference type="GO" id="GO:0022857">
    <property type="term" value="F:transmembrane transporter activity"/>
    <property type="evidence" value="ECO:0007669"/>
    <property type="project" value="TreeGrafter"/>
</dbReference>
<evidence type="ECO:0000256" key="8">
    <source>
        <dbReference type="ARBA" id="ARBA00038436"/>
    </source>
</evidence>
<feature type="transmembrane region" description="Helical" evidence="9">
    <location>
        <begin position="168"/>
        <end position="194"/>
    </location>
</feature>
<organism evidence="11 12">
    <name type="scientific">Egicoccus halophilus</name>
    <dbReference type="NCBI Taxonomy" id="1670830"/>
    <lineage>
        <taxon>Bacteria</taxon>
        <taxon>Bacillati</taxon>
        <taxon>Actinomycetota</taxon>
        <taxon>Nitriliruptoria</taxon>
        <taxon>Egicoccales</taxon>
        <taxon>Egicoccaceae</taxon>
        <taxon>Egicoccus</taxon>
    </lineage>
</organism>
<comment type="caution">
    <text evidence="11">The sequence shown here is derived from an EMBL/GenBank/DDBJ whole genome shotgun (WGS) entry which is preliminary data.</text>
</comment>
<keyword evidence="3" id="KW-1003">Cell membrane</keyword>
<feature type="transmembrane region" description="Helical" evidence="9">
    <location>
        <begin position="46"/>
        <end position="68"/>
    </location>
</feature>
<dbReference type="Proteomes" id="UP000650511">
    <property type="component" value="Unassembled WGS sequence"/>
</dbReference>
<feature type="transmembrane region" description="Helical" evidence="9">
    <location>
        <begin position="126"/>
        <end position="148"/>
    </location>
</feature>
<evidence type="ECO:0000256" key="3">
    <source>
        <dbReference type="ARBA" id="ARBA00022475"/>
    </source>
</evidence>
<evidence type="ECO:0000256" key="5">
    <source>
        <dbReference type="ARBA" id="ARBA00022692"/>
    </source>
</evidence>
<keyword evidence="7 9" id="KW-0472">Membrane</keyword>
<dbReference type="AlphaFoldDB" id="A0A8J3A643"/>
<comment type="similarity">
    <text evidence="8">Belongs to the TRAP transporter small permease family.</text>
</comment>
<evidence type="ECO:0000256" key="4">
    <source>
        <dbReference type="ARBA" id="ARBA00022519"/>
    </source>
</evidence>
<dbReference type="InterPro" id="IPR055348">
    <property type="entry name" value="DctQ"/>
</dbReference>
<keyword evidence="5 9" id="KW-0812">Transmembrane</keyword>
<accession>A0A8J3A643</accession>
<dbReference type="GO" id="GO:0015740">
    <property type="term" value="P:C4-dicarboxylate transport"/>
    <property type="evidence" value="ECO:0007669"/>
    <property type="project" value="TreeGrafter"/>
</dbReference>
<evidence type="ECO:0000259" key="10">
    <source>
        <dbReference type="Pfam" id="PF04290"/>
    </source>
</evidence>
<evidence type="ECO:0000256" key="1">
    <source>
        <dbReference type="ARBA" id="ARBA00004429"/>
    </source>
</evidence>
<keyword evidence="12" id="KW-1185">Reference proteome</keyword>
<keyword evidence="4" id="KW-0997">Cell inner membrane</keyword>
<reference evidence="11" key="1">
    <citation type="journal article" date="2014" name="Int. J. Syst. Evol. Microbiol.">
        <title>Complete genome sequence of Corynebacterium casei LMG S-19264T (=DSM 44701T), isolated from a smear-ripened cheese.</title>
        <authorList>
            <consortium name="US DOE Joint Genome Institute (JGI-PGF)"/>
            <person name="Walter F."/>
            <person name="Albersmeier A."/>
            <person name="Kalinowski J."/>
            <person name="Ruckert C."/>
        </authorList>
    </citation>
    <scope>NUCLEOTIDE SEQUENCE</scope>
    <source>
        <strain evidence="11">CGMCC 1.14988</strain>
    </source>
</reference>
<evidence type="ECO:0000313" key="11">
    <source>
        <dbReference type="EMBL" id="GGI04145.1"/>
    </source>
</evidence>
<reference evidence="11" key="2">
    <citation type="submission" date="2020-09" db="EMBL/GenBank/DDBJ databases">
        <authorList>
            <person name="Sun Q."/>
            <person name="Zhou Y."/>
        </authorList>
    </citation>
    <scope>NUCLEOTIDE SEQUENCE</scope>
    <source>
        <strain evidence="11">CGMCC 1.14988</strain>
    </source>
</reference>
<dbReference type="Pfam" id="PF04290">
    <property type="entry name" value="DctQ"/>
    <property type="match status" value="1"/>
</dbReference>
<comment type="subcellular location">
    <subcellularLocation>
        <location evidence="1">Cell inner membrane</location>
        <topology evidence="1">Multi-pass membrane protein</topology>
    </subcellularLocation>
</comment>
<evidence type="ECO:0000313" key="12">
    <source>
        <dbReference type="Proteomes" id="UP000650511"/>
    </source>
</evidence>
<name>A0A8J3A643_9ACTN</name>
<keyword evidence="2" id="KW-0813">Transport</keyword>
<dbReference type="PANTHER" id="PTHR35011">
    <property type="entry name" value="2,3-DIKETO-L-GULONATE TRAP TRANSPORTER SMALL PERMEASE PROTEIN YIAM"/>
    <property type="match status" value="1"/>
</dbReference>
<gene>
    <name evidence="11" type="ORF">GCM10011354_07600</name>
</gene>
<feature type="domain" description="Tripartite ATP-independent periplasmic transporters DctQ component" evidence="10">
    <location>
        <begin position="66"/>
        <end position="195"/>
    </location>
</feature>
<dbReference type="EMBL" id="BMHA01000002">
    <property type="protein sequence ID" value="GGI04145.1"/>
    <property type="molecule type" value="Genomic_DNA"/>
</dbReference>